<accession>A0A1F6Y363</accession>
<sequence>MKGFTLIEILVVTAIIGLIIGFGMIVDWSVIGQNNFSAEQTKIVSILEKARSRAMANMFESPHGVCYVAPNYILFRDTCGGGFTEPIPANANITVTFPTITFEQLTGNATGDTINITDGTKSADIIINDAGTINW</sequence>
<dbReference type="NCBIfam" id="TIGR02532">
    <property type="entry name" value="IV_pilin_GFxxxE"/>
    <property type="match status" value="1"/>
</dbReference>
<keyword evidence="1" id="KW-0472">Membrane</keyword>
<dbReference type="EMBL" id="MFVU01000035">
    <property type="protein sequence ID" value="OGJ00786.1"/>
    <property type="molecule type" value="Genomic_DNA"/>
</dbReference>
<protein>
    <recommendedName>
        <fullName evidence="4">General secretion pathway GspH domain-containing protein</fullName>
    </recommendedName>
</protein>
<dbReference type="AlphaFoldDB" id="A0A1F6Y363"/>
<evidence type="ECO:0000256" key="1">
    <source>
        <dbReference type="SAM" id="Phobius"/>
    </source>
</evidence>
<feature type="transmembrane region" description="Helical" evidence="1">
    <location>
        <begin position="6"/>
        <end position="26"/>
    </location>
</feature>
<gene>
    <name evidence="2" type="ORF">A3G53_03565</name>
</gene>
<reference evidence="2 3" key="1">
    <citation type="journal article" date="2016" name="Nat. Commun.">
        <title>Thousands of microbial genomes shed light on interconnected biogeochemical processes in an aquifer system.</title>
        <authorList>
            <person name="Anantharaman K."/>
            <person name="Brown C.T."/>
            <person name="Hug L.A."/>
            <person name="Sharon I."/>
            <person name="Castelle C.J."/>
            <person name="Probst A.J."/>
            <person name="Thomas B.C."/>
            <person name="Singh A."/>
            <person name="Wilkins M.J."/>
            <person name="Karaoz U."/>
            <person name="Brodie E.L."/>
            <person name="Williams K.H."/>
            <person name="Hubbard S.S."/>
            <person name="Banfield J.F."/>
        </authorList>
    </citation>
    <scope>NUCLEOTIDE SEQUENCE [LARGE SCALE GENOMIC DNA]</scope>
</reference>
<evidence type="ECO:0008006" key="4">
    <source>
        <dbReference type="Google" id="ProtNLM"/>
    </source>
</evidence>
<organism evidence="2 3">
    <name type="scientific">Candidatus Nomurabacteria bacterium RIFCSPLOWO2_12_FULL_44_11</name>
    <dbReference type="NCBI Taxonomy" id="1801796"/>
    <lineage>
        <taxon>Bacteria</taxon>
        <taxon>Candidatus Nomuraibacteriota</taxon>
    </lineage>
</organism>
<name>A0A1F6Y363_9BACT</name>
<proteinExistence type="predicted"/>
<dbReference type="Pfam" id="PF07963">
    <property type="entry name" value="N_methyl"/>
    <property type="match status" value="1"/>
</dbReference>
<dbReference type="InterPro" id="IPR012902">
    <property type="entry name" value="N_methyl_site"/>
</dbReference>
<evidence type="ECO:0000313" key="2">
    <source>
        <dbReference type="EMBL" id="OGJ00786.1"/>
    </source>
</evidence>
<dbReference type="SUPFAM" id="SSF54523">
    <property type="entry name" value="Pili subunits"/>
    <property type="match status" value="1"/>
</dbReference>
<evidence type="ECO:0000313" key="3">
    <source>
        <dbReference type="Proteomes" id="UP000178645"/>
    </source>
</evidence>
<dbReference type="Proteomes" id="UP000178645">
    <property type="component" value="Unassembled WGS sequence"/>
</dbReference>
<keyword evidence="1" id="KW-0812">Transmembrane</keyword>
<comment type="caution">
    <text evidence="2">The sequence shown here is derived from an EMBL/GenBank/DDBJ whole genome shotgun (WGS) entry which is preliminary data.</text>
</comment>
<keyword evidence="1" id="KW-1133">Transmembrane helix</keyword>
<dbReference type="InterPro" id="IPR045584">
    <property type="entry name" value="Pilin-like"/>
</dbReference>